<proteinExistence type="predicted"/>
<dbReference type="EMBL" id="AVOT02039891">
    <property type="protein sequence ID" value="MBW0535011.1"/>
    <property type="molecule type" value="Genomic_DNA"/>
</dbReference>
<comment type="caution">
    <text evidence="1">The sequence shown here is derived from an EMBL/GenBank/DDBJ whole genome shotgun (WGS) entry which is preliminary data.</text>
</comment>
<dbReference type="OrthoDB" id="2507294at2759"/>
<name>A0A9Q3FDD5_9BASI</name>
<dbReference type="Proteomes" id="UP000765509">
    <property type="component" value="Unassembled WGS sequence"/>
</dbReference>
<keyword evidence="2" id="KW-1185">Reference proteome</keyword>
<evidence type="ECO:0000313" key="1">
    <source>
        <dbReference type="EMBL" id="MBW0535011.1"/>
    </source>
</evidence>
<sequence>MSTPRNHNEGTRVPNPQVFDVENSPLNNEFSTSFHNLDQSMGQGLLKEVPKLKEWPHFSGKEKYDHMEFITGIDVIKEDFELPDRLVTERFNTLFTRSDHRWYIKLRQAHGHQAFCCCVDKSFLKICVPNFEDQLLPIDGIKLNSASNSIEELGIFENTIIFPHINGNLRVTVEFVMKNCSSTHFILGNDYLIMYGIELHNNKDRYFNIGDNKHQTFAFLPFKRQITVRKVSPVRLELEKFKS</sequence>
<reference evidence="1" key="1">
    <citation type="submission" date="2021-03" db="EMBL/GenBank/DDBJ databases">
        <title>Draft genome sequence of rust myrtle Austropuccinia psidii MF-1, a brazilian biotype.</title>
        <authorList>
            <person name="Quecine M.C."/>
            <person name="Pachon D.M.R."/>
            <person name="Bonatelli M.L."/>
            <person name="Correr F.H."/>
            <person name="Franceschini L.M."/>
            <person name="Leite T.F."/>
            <person name="Margarido G.R.A."/>
            <person name="Almeida C.A."/>
            <person name="Ferrarezi J.A."/>
            <person name="Labate C.A."/>
        </authorList>
    </citation>
    <scope>NUCLEOTIDE SEQUENCE</scope>
    <source>
        <strain evidence="1">MF-1</strain>
    </source>
</reference>
<gene>
    <name evidence="1" type="ORF">O181_074726</name>
</gene>
<protein>
    <submittedName>
        <fullName evidence="1">Uncharacterized protein</fullName>
    </submittedName>
</protein>
<dbReference type="AlphaFoldDB" id="A0A9Q3FDD5"/>
<organism evidence="1 2">
    <name type="scientific">Austropuccinia psidii MF-1</name>
    <dbReference type="NCBI Taxonomy" id="1389203"/>
    <lineage>
        <taxon>Eukaryota</taxon>
        <taxon>Fungi</taxon>
        <taxon>Dikarya</taxon>
        <taxon>Basidiomycota</taxon>
        <taxon>Pucciniomycotina</taxon>
        <taxon>Pucciniomycetes</taxon>
        <taxon>Pucciniales</taxon>
        <taxon>Sphaerophragmiaceae</taxon>
        <taxon>Austropuccinia</taxon>
    </lineage>
</organism>
<evidence type="ECO:0000313" key="2">
    <source>
        <dbReference type="Proteomes" id="UP000765509"/>
    </source>
</evidence>
<accession>A0A9Q3FDD5</accession>